<dbReference type="PANTHER" id="PTHR11557:SF0">
    <property type="entry name" value="PORPHOBILINOGEN DEAMINASE"/>
    <property type="match status" value="1"/>
</dbReference>
<evidence type="ECO:0000259" key="10">
    <source>
        <dbReference type="Pfam" id="PF01379"/>
    </source>
</evidence>
<evidence type="ECO:0000313" key="12">
    <source>
        <dbReference type="EMBL" id="QTD54075.1"/>
    </source>
</evidence>
<evidence type="ECO:0000259" key="11">
    <source>
        <dbReference type="Pfam" id="PF03900"/>
    </source>
</evidence>
<keyword evidence="13" id="KW-1185">Reference proteome</keyword>
<dbReference type="Pfam" id="PF01379">
    <property type="entry name" value="Porphobil_deam"/>
    <property type="match status" value="1"/>
</dbReference>
<evidence type="ECO:0000313" key="13">
    <source>
        <dbReference type="Proteomes" id="UP000663929"/>
    </source>
</evidence>
<comment type="function">
    <text evidence="2">Tetrapolymerization of the monopyrrole PBG into the hydroxymethylbilane pre-uroporphyrinogen in several discrete steps.</text>
</comment>
<reference evidence="12" key="1">
    <citation type="submission" date="2021-03" db="EMBL/GenBank/DDBJ databases">
        <title>Acanthopleuribacteraceae sp. M133.</title>
        <authorList>
            <person name="Wang G."/>
        </authorList>
    </citation>
    <scope>NUCLEOTIDE SEQUENCE</scope>
    <source>
        <strain evidence="12">M133</strain>
    </source>
</reference>
<dbReference type="PROSITE" id="PS00533">
    <property type="entry name" value="PORPHOBILINOGEN_DEAM"/>
    <property type="match status" value="1"/>
</dbReference>
<evidence type="ECO:0000256" key="2">
    <source>
        <dbReference type="ARBA" id="ARBA00002869"/>
    </source>
</evidence>
<dbReference type="Gene3D" id="3.30.160.40">
    <property type="entry name" value="Porphobilinogen deaminase, C-terminal domain"/>
    <property type="match status" value="1"/>
</dbReference>
<sequence length="294" mass="31839">MIRIGTRGSKLALVQAEWAADQLRRNGHEAEIIVIKTKGDVIKDRFDKMEGKGFFTAEIEAALLQDEIDLAVHCLKDLPTENPSGLKIVAIPEREDPRDCLVSARALAFSEDGVPQLDGLTVGTSSNRRVAGLAAWCPEATFVPIRGNVPTRIAKMEAGEADVVVLAQAGLNRLALQRDDLFFYPLTQDVLVPAPGQGALALQTRASFDTDLSFFHHEETARCADAERRVLRSLGGGCQTPLGAWVGKVDAGYRVKVFLGPQGESQTPIRLDLTGPDPETAVEAACRNLAESRE</sequence>
<dbReference type="PANTHER" id="PTHR11557">
    <property type="entry name" value="PORPHOBILINOGEN DEAMINASE"/>
    <property type="match status" value="1"/>
</dbReference>
<evidence type="ECO:0000256" key="5">
    <source>
        <dbReference type="ARBA" id="ARBA00011245"/>
    </source>
</evidence>
<dbReference type="Proteomes" id="UP000663929">
    <property type="component" value="Chromosome"/>
</dbReference>
<dbReference type="EMBL" id="CP071793">
    <property type="protein sequence ID" value="QTD54075.1"/>
    <property type="molecule type" value="Genomic_DNA"/>
</dbReference>
<dbReference type="NCBIfam" id="TIGR00212">
    <property type="entry name" value="hemC"/>
    <property type="match status" value="1"/>
</dbReference>
<dbReference type="KEGG" id="scor:J3U87_16640"/>
<evidence type="ECO:0000256" key="4">
    <source>
        <dbReference type="ARBA" id="ARBA00005638"/>
    </source>
</evidence>
<dbReference type="Pfam" id="PF03900">
    <property type="entry name" value="Porphobil_deamC"/>
    <property type="match status" value="1"/>
</dbReference>
<evidence type="ECO:0000256" key="7">
    <source>
        <dbReference type="ARBA" id="ARBA00023244"/>
    </source>
</evidence>
<proteinExistence type="inferred from homology"/>
<keyword evidence="7" id="KW-0627">Porphyrin biosynthesis</keyword>
<dbReference type="InterPro" id="IPR000860">
    <property type="entry name" value="HemC"/>
</dbReference>
<dbReference type="InterPro" id="IPR036803">
    <property type="entry name" value="Porphobilinogen_deaminase_C_sf"/>
</dbReference>
<dbReference type="EC" id="2.5.1.61" evidence="9"/>
<dbReference type="PIRSF" id="PIRSF001438">
    <property type="entry name" value="4pyrrol_synth_OHMeBilane_synth"/>
    <property type="match status" value="1"/>
</dbReference>
<dbReference type="GO" id="GO:0005737">
    <property type="term" value="C:cytoplasm"/>
    <property type="evidence" value="ECO:0007669"/>
    <property type="project" value="UniProtKB-UniRule"/>
</dbReference>
<keyword evidence="6 12" id="KW-0808">Transferase</keyword>
<protein>
    <recommendedName>
        <fullName evidence="9">Hydroxymethylbilane synthase</fullName>
        <ecNumber evidence="9">2.5.1.61</ecNumber>
    </recommendedName>
</protein>
<evidence type="ECO:0000256" key="3">
    <source>
        <dbReference type="ARBA" id="ARBA00004735"/>
    </source>
</evidence>
<comment type="similarity">
    <text evidence="4">Belongs to the HMBS family.</text>
</comment>
<gene>
    <name evidence="12" type="primary">hemC</name>
    <name evidence="12" type="ORF">J3U87_16640</name>
</gene>
<dbReference type="InterPro" id="IPR022417">
    <property type="entry name" value="Porphobilin_deaminase_N"/>
</dbReference>
<dbReference type="RefSeq" id="WP_237384174.1">
    <property type="nucleotide sequence ID" value="NZ_CP071793.1"/>
</dbReference>
<feature type="domain" description="Porphobilinogen deaminase C-terminal" evidence="11">
    <location>
        <begin position="222"/>
        <end position="244"/>
    </location>
</feature>
<feature type="domain" description="Porphobilinogen deaminase N-terminal" evidence="10">
    <location>
        <begin position="2"/>
        <end position="207"/>
    </location>
</feature>
<dbReference type="AlphaFoldDB" id="A0A8A4U5Q0"/>
<evidence type="ECO:0000256" key="1">
    <source>
        <dbReference type="ARBA" id="ARBA00001916"/>
    </source>
</evidence>
<accession>A0A8A4U5Q0</accession>
<dbReference type="SUPFAM" id="SSF53850">
    <property type="entry name" value="Periplasmic binding protein-like II"/>
    <property type="match status" value="1"/>
</dbReference>
<dbReference type="SUPFAM" id="SSF54782">
    <property type="entry name" value="Porphobilinogen deaminase (hydroxymethylbilane synthase), C-terminal domain"/>
    <property type="match status" value="1"/>
</dbReference>
<comment type="catalytic activity">
    <reaction evidence="8">
        <text>4 porphobilinogen + H2O = hydroxymethylbilane + 4 NH4(+)</text>
        <dbReference type="Rhea" id="RHEA:13185"/>
        <dbReference type="ChEBI" id="CHEBI:15377"/>
        <dbReference type="ChEBI" id="CHEBI:28938"/>
        <dbReference type="ChEBI" id="CHEBI:57845"/>
        <dbReference type="ChEBI" id="CHEBI:58126"/>
        <dbReference type="EC" id="2.5.1.61"/>
    </reaction>
</comment>
<name>A0A8A4U5Q0_SULCO</name>
<dbReference type="InterPro" id="IPR022418">
    <property type="entry name" value="Porphobilinogen_deaminase_C"/>
</dbReference>
<evidence type="ECO:0000256" key="6">
    <source>
        <dbReference type="ARBA" id="ARBA00022679"/>
    </source>
</evidence>
<comment type="subunit">
    <text evidence="5">Monomer.</text>
</comment>
<evidence type="ECO:0000256" key="8">
    <source>
        <dbReference type="ARBA" id="ARBA00048169"/>
    </source>
</evidence>
<comment type="cofactor">
    <cofactor evidence="1">
        <name>dipyrromethane</name>
        <dbReference type="ChEBI" id="CHEBI:60342"/>
    </cofactor>
</comment>
<dbReference type="Gene3D" id="3.40.190.10">
    <property type="entry name" value="Periplasmic binding protein-like II"/>
    <property type="match status" value="2"/>
</dbReference>
<dbReference type="GO" id="GO:0006783">
    <property type="term" value="P:heme biosynthetic process"/>
    <property type="evidence" value="ECO:0007669"/>
    <property type="project" value="TreeGrafter"/>
</dbReference>
<comment type="pathway">
    <text evidence="3">Porphyrin-containing compound metabolism; protoporphyrin-IX biosynthesis; coproporphyrinogen-III from 5-aminolevulinate: step 2/4.</text>
</comment>
<dbReference type="InterPro" id="IPR022419">
    <property type="entry name" value="Porphobilin_deaminase_cofac_BS"/>
</dbReference>
<evidence type="ECO:0000256" key="9">
    <source>
        <dbReference type="NCBIfam" id="TIGR00212"/>
    </source>
</evidence>
<dbReference type="GO" id="GO:0004418">
    <property type="term" value="F:hydroxymethylbilane synthase activity"/>
    <property type="evidence" value="ECO:0007669"/>
    <property type="project" value="UniProtKB-UniRule"/>
</dbReference>
<organism evidence="12 13">
    <name type="scientific">Sulfidibacter corallicola</name>
    <dbReference type="NCBI Taxonomy" id="2818388"/>
    <lineage>
        <taxon>Bacteria</taxon>
        <taxon>Pseudomonadati</taxon>
        <taxon>Acidobacteriota</taxon>
        <taxon>Holophagae</taxon>
        <taxon>Acanthopleuribacterales</taxon>
        <taxon>Acanthopleuribacteraceae</taxon>
        <taxon>Sulfidibacter</taxon>
    </lineage>
</organism>
<dbReference type="PRINTS" id="PR00151">
    <property type="entry name" value="PORPHBDMNASE"/>
</dbReference>